<comment type="caution">
    <text evidence="2">The sequence shown here is derived from an EMBL/GenBank/DDBJ whole genome shotgun (WGS) entry which is preliminary data.</text>
</comment>
<name>W4UNE7_9BACE</name>
<feature type="transmembrane region" description="Helical" evidence="1">
    <location>
        <begin position="171"/>
        <end position="195"/>
    </location>
</feature>
<dbReference type="STRING" id="1445607.JCM10512_554"/>
<feature type="transmembrane region" description="Helical" evidence="1">
    <location>
        <begin position="201"/>
        <end position="221"/>
    </location>
</feature>
<feature type="transmembrane region" description="Helical" evidence="1">
    <location>
        <begin position="98"/>
        <end position="118"/>
    </location>
</feature>
<keyword evidence="1" id="KW-1133">Transmembrane helix</keyword>
<protein>
    <recommendedName>
        <fullName evidence="4">Transmembrane protein</fullName>
    </recommendedName>
</protein>
<organism evidence="2 3">
    <name type="scientific">Bacteroides reticulotermitis JCM 10512</name>
    <dbReference type="NCBI Taxonomy" id="1445607"/>
    <lineage>
        <taxon>Bacteria</taxon>
        <taxon>Pseudomonadati</taxon>
        <taxon>Bacteroidota</taxon>
        <taxon>Bacteroidia</taxon>
        <taxon>Bacteroidales</taxon>
        <taxon>Bacteroidaceae</taxon>
        <taxon>Bacteroides</taxon>
    </lineage>
</organism>
<dbReference type="AlphaFoldDB" id="W4UNE7"/>
<evidence type="ECO:0000256" key="1">
    <source>
        <dbReference type="SAM" id="Phobius"/>
    </source>
</evidence>
<feature type="transmembrane region" description="Helical" evidence="1">
    <location>
        <begin position="124"/>
        <end position="144"/>
    </location>
</feature>
<dbReference type="Proteomes" id="UP000019131">
    <property type="component" value="Unassembled WGS sequence"/>
</dbReference>
<feature type="transmembrane region" description="Helical" evidence="1">
    <location>
        <begin position="69"/>
        <end position="86"/>
    </location>
</feature>
<dbReference type="EMBL" id="BAIV01000003">
    <property type="protein sequence ID" value="GAE82357.1"/>
    <property type="molecule type" value="Genomic_DNA"/>
</dbReference>
<evidence type="ECO:0000313" key="2">
    <source>
        <dbReference type="EMBL" id="GAE82357.1"/>
    </source>
</evidence>
<evidence type="ECO:0000313" key="3">
    <source>
        <dbReference type="Proteomes" id="UP000019131"/>
    </source>
</evidence>
<sequence length="409" mass="46182">MLLSYARLITQRNTFNSIKQNLSINCSIERKQANKTKMSHKGIISSAFNMSSGFIPVIISILLCELITQDVAIYIGTVIGLVKIFTSLRRKGILIPNFILYISTTMLSLLSLATFIPGDYVPPGALPLTLEVSVLIPMLILYIHKKRFINHFLKQIDACNKRMFAQAAESAVVSARIALIFGTLHFIAISIAMIVQSPLSLTSQVVLFSILPPAVFILSIASNQIAIHYFNHMMSHAEYVPIVNTKGDVIGKSPAVEALNYKNAYINPVLRVAISIHGKLYLCDRSMTAILDKGKTDIPMECYLRYGESLLEGVSRLVRNAFPKAMNLKPEFNIVYHFENEVTNRLMYLFILDVNDDSILSNSHFKNYKIWSFKQIEENLGKNFFSSCFEEEYEHLKSVICIREKYKGS</sequence>
<keyword evidence="3" id="KW-1185">Reference proteome</keyword>
<proteinExistence type="predicted"/>
<reference evidence="2 3" key="1">
    <citation type="journal article" date="2014" name="Genome Announc.">
        <title>Draft Genome Sequence of Bacteroides reticulotermitis Strain JCM 10512T, Isolated from the Gut of a Termite.</title>
        <authorList>
            <person name="Yuki M."/>
            <person name="Oshima K."/>
            <person name="Suda W."/>
            <person name="Sakamoto M."/>
            <person name="Iida T."/>
            <person name="Hattori M."/>
            <person name="Ohkuma M."/>
        </authorList>
    </citation>
    <scope>NUCLEOTIDE SEQUENCE [LARGE SCALE GENOMIC DNA]</scope>
    <source>
        <strain evidence="2 3">JCM 10512</strain>
    </source>
</reference>
<evidence type="ECO:0008006" key="4">
    <source>
        <dbReference type="Google" id="ProtNLM"/>
    </source>
</evidence>
<keyword evidence="1" id="KW-0472">Membrane</keyword>
<feature type="transmembrane region" description="Helical" evidence="1">
    <location>
        <begin position="43"/>
        <end position="63"/>
    </location>
</feature>
<gene>
    <name evidence="2" type="ORF">JCM10512_554</name>
</gene>
<keyword evidence="1" id="KW-0812">Transmembrane</keyword>
<accession>W4UNE7</accession>